<evidence type="ECO:0000259" key="1">
    <source>
        <dbReference type="Pfam" id="PF15615"/>
    </source>
</evidence>
<organism evidence="2">
    <name type="scientific">mine drainage metagenome</name>
    <dbReference type="NCBI Taxonomy" id="410659"/>
    <lineage>
        <taxon>unclassified sequences</taxon>
        <taxon>metagenomes</taxon>
        <taxon>ecological metagenomes</taxon>
    </lineage>
</organism>
<comment type="caution">
    <text evidence="2">The sequence shown here is derived from an EMBL/GenBank/DDBJ whole genome shotgun (WGS) entry which is preliminary data.</text>
</comment>
<sequence>MFKLLDLDAKFLYSNLHQTPNEPVIVRPSEAAASGFTIPKPPQESTAFQLDMGKIAALKAESEKVSSILGAIFVAEPVIETDSEELTADNGLGNVEQGVMGLDSVYSDLVKLLSSRTEWSRAELEEIIKDRGLMIDGALEHINEAAFDHAGMPFTEGDDPVEINQ</sequence>
<dbReference type="EMBL" id="AUZX01012141">
    <property type="protein sequence ID" value="EQD40248.1"/>
    <property type="molecule type" value="Genomic_DNA"/>
</dbReference>
<evidence type="ECO:0000313" key="2">
    <source>
        <dbReference type="EMBL" id="EQD40248.1"/>
    </source>
</evidence>
<reference evidence="2" key="1">
    <citation type="submission" date="2013-08" db="EMBL/GenBank/DDBJ databases">
        <authorList>
            <person name="Mendez C."/>
            <person name="Richter M."/>
            <person name="Ferrer M."/>
            <person name="Sanchez J."/>
        </authorList>
    </citation>
    <scope>NUCLEOTIDE SEQUENCE</scope>
</reference>
<gene>
    <name evidence="2" type="ORF">B1A_16517</name>
</gene>
<dbReference type="Pfam" id="PF15615">
    <property type="entry name" value="TerB_C"/>
    <property type="match status" value="1"/>
</dbReference>
<accession>T0Z5D7</accession>
<feature type="non-terminal residue" evidence="2">
    <location>
        <position position="165"/>
    </location>
</feature>
<feature type="domain" description="TerB-C" evidence="1">
    <location>
        <begin position="39"/>
        <end position="165"/>
    </location>
</feature>
<dbReference type="InterPro" id="IPR028932">
    <property type="entry name" value="TerB-C"/>
</dbReference>
<name>T0Z5D7_9ZZZZ</name>
<protein>
    <recommendedName>
        <fullName evidence="1">TerB-C domain-containing protein</fullName>
    </recommendedName>
</protein>
<reference evidence="2" key="2">
    <citation type="journal article" date="2014" name="ISME J.">
        <title>Microbial stratification in low pH oxic and suboxic macroscopic growths along an acid mine drainage.</title>
        <authorList>
            <person name="Mendez-Garcia C."/>
            <person name="Mesa V."/>
            <person name="Sprenger R.R."/>
            <person name="Richter M."/>
            <person name="Diez M.S."/>
            <person name="Solano J."/>
            <person name="Bargiela R."/>
            <person name="Golyshina O.V."/>
            <person name="Manteca A."/>
            <person name="Ramos J.L."/>
            <person name="Gallego J.R."/>
            <person name="Llorente I."/>
            <person name="Martins Dos Santos V.A."/>
            <person name="Jensen O.N."/>
            <person name="Pelaez A.I."/>
            <person name="Sanchez J."/>
            <person name="Ferrer M."/>
        </authorList>
    </citation>
    <scope>NUCLEOTIDE SEQUENCE</scope>
</reference>
<proteinExistence type="predicted"/>
<dbReference type="AlphaFoldDB" id="T0Z5D7"/>